<proteinExistence type="predicted"/>
<feature type="region of interest" description="Disordered" evidence="1">
    <location>
        <begin position="181"/>
        <end position="219"/>
    </location>
</feature>
<dbReference type="HOGENOM" id="CLU_429656_0_0_1"/>
<reference evidence="2" key="1">
    <citation type="submission" date="2011-01" db="EMBL/GenBank/DDBJ databases">
        <title>The Genome Sequence of Nematocida parisii strain ERTm3.</title>
        <authorList>
            <consortium name="The Broad Institute Genome Sequencing Platform"/>
            <consortium name="The Broad Institute Genome Sequencing Center for Infectious Disease"/>
            <person name="Cuomo C."/>
            <person name="Troemel E."/>
            <person name="Young S.K."/>
            <person name="Zeng Q."/>
            <person name="Gargeya S."/>
            <person name="Fitzgerald M."/>
            <person name="Haas B."/>
            <person name="Abouelleil A."/>
            <person name="Alvarado L."/>
            <person name="Arachchi H.M."/>
            <person name="Berlin A."/>
            <person name="Chapman S.B."/>
            <person name="Gearin G."/>
            <person name="Goldberg J."/>
            <person name="Griggs A."/>
            <person name="Gujja S."/>
            <person name="Hansen M."/>
            <person name="Heiman D."/>
            <person name="Howarth C."/>
            <person name="Larimer J."/>
            <person name="Lui A."/>
            <person name="MacDonald P.J.P."/>
            <person name="McCowen C."/>
            <person name="Montmayeur A."/>
            <person name="Murphy C."/>
            <person name="Neiman D."/>
            <person name="Pearson M."/>
            <person name="Priest M."/>
            <person name="Roberts A."/>
            <person name="Saif S."/>
            <person name="Shea T."/>
            <person name="Sisk P."/>
            <person name="Stolte C."/>
            <person name="Sykes S."/>
            <person name="Wortman J."/>
            <person name="Nusbaum C."/>
            <person name="Birren B."/>
        </authorList>
    </citation>
    <scope>NUCLEOTIDE SEQUENCE</scope>
    <source>
        <strain evidence="2">ERTm3</strain>
    </source>
</reference>
<feature type="region of interest" description="Disordered" evidence="1">
    <location>
        <begin position="608"/>
        <end position="637"/>
    </location>
</feature>
<sequence length="637" mass="72117">MDCSDFVDRVSVQNEQVVLNIKDSSAYANFVVNTCNVLANKLLKKEIIENQIPCLRDYSLYDVCTWISQLHEHFSNRSFSSQKESLDCMEAFLSDKYVAEVFKLFIQYKKRPELVRKVVMSSSRKNQTEYRGSLVSLGNSKKGGYIPQNTPAQNIPSIRIEDTNGSTQSLVSKVVPAINNTEEVRNDPSVSALDQSQYSKHNNAEEKNNESNEDLSRNRNSYYNDPLIISERSNYMENVSSDAKNNPLAASYDNAGVDGDSNKKPKSRKNSKDESSDSKNKEKGESTWNKFKKTLHIGKNSKSPEKEHIKKRSVMPNTSESIIERDEAALEEINRTVNEIPIVAQRQSRLSAGPPLVNVDNMRADDIVHQNQAGHVSAHYDEEGVLPVMTSGSNQYKVDPNLYSRYADISKEIHGSFLTPDKRSSSMHDVSAVPKSRSALSSTYRASSANLFKPIENSSDTHLQKNQEEKLGTNGPMIAMGSGELIAMFDDDRETTVSDFSEYLDSAREHKLAGAPIQYNDWRHPEVKELISTEGADVRSQEVEKYEGLKQNIIETLSHGFSSYNRPMHDDQNTYRNSMNNNYGDVYAQRELQQQLNQIENRLEESENTIYPQNNPSNYNQQPDHPRNRPELSYGAI</sequence>
<dbReference type="InParanoid" id="I3EHJ3"/>
<feature type="compositionally biased region" description="Basic and acidic residues" evidence="1">
    <location>
        <begin position="270"/>
        <end position="285"/>
    </location>
</feature>
<feature type="compositionally biased region" description="Low complexity" evidence="1">
    <location>
        <begin position="611"/>
        <end position="623"/>
    </location>
</feature>
<feature type="region of interest" description="Disordered" evidence="1">
    <location>
        <begin position="238"/>
        <end position="319"/>
    </location>
</feature>
<organism evidence="2 3">
    <name type="scientific">Nematocida parisii (strain ERTm3)</name>
    <name type="common">Nematode killer fungus</name>
    <dbReference type="NCBI Taxonomy" id="935791"/>
    <lineage>
        <taxon>Eukaryota</taxon>
        <taxon>Fungi</taxon>
        <taxon>Fungi incertae sedis</taxon>
        <taxon>Microsporidia</taxon>
        <taxon>Nematocida</taxon>
    </lineage>
</organism>
<dbReference type="Proteomes" id="UP000002872">
    <property type="component" value="Unassembled WGS sequence"/>
</dbReference>
<accession>I3EHJ3</accession>
<protein>
    <submittedName>
        <fullName evidence="2">Uncharacterized protein</fullName>
    </submittedName>
</protein>
<dbReference type="AlphaFoldDB" id="I3EHJ3"/>
<evidence type="ECO:0000313" key="3">
    <source>
        <dbReference type="Proteomes" id="UP000002872"/>
    </source>
</evidence>
<name>I3EHJ3_NEMP3</name>
<dbReference type="EMBL" id="GL870878">
    <property type="protein sequence ID" value="EIJ88690.1"/>
    <property type="molecule type" value="Genomic_DNA"/>
</dbReference>
<dbReference type="OrthoDB" id="2196265at2759"/>
<feature type="compositionally biased region" description="Basic and acidic residues" evidence="1">
    <location>
        <begin position="202"/>
        <end position="217"/>
    </location>
</feature>
<feature type="compositionally biased region" description="Polar residues" evidence="1">
    <location>
        <begin position="188"/>
        <end position="201"/>
    </location>
</feature>
<dbReference type="VEuPathDB" id="MicrosporidiaDB:NEQG_01380"/>
<keyword evidence="3" id="KW-1185">Reference proteome</keyword>
<gene>
    <name evidence="2" type="ORF">NEQG_01380</name>
</gene>
<evidence type="ECO:0000313" key="2">
    <source>
        <dbReference type="EMBL" id="EIJ88690.1"/>
    </source>
</evidence>
<evidence type="ECO:0000256" key="1">
    <source>
        <dbReference type="SAM" id="MobiDB-lite"/>
    </source>
</evidence>